<dbReference type="InterPro" id="IPR051044">
    <property type="entry name" value="MAG_DAG_Lipase"/>
</dbReference>
<dbReference type="RefSeq" id="WP_092014868.1">
    <property type="nucleotide sequence ID" value="NZ_LT629766.1"/>
</dbReference>
<feature type="domain" description="Serine aminopeptidase S33" evidence="1">
    <location>
        <begin position="27"/>
        <end position="294"/>
    </location>
</feature>
<dbReference type="GO" id="GO:0016787">
    <property type="term" value="F:hydrolase activity"/>
    <property type="evidence" value="ECO:0007669"/>
    <property type="project" value="UniProtKB-KW"/>
</dbReference>
<evidence type="ECO:0000313" key="2">
    <source>
        <dbReference type="EMBL" id="SDS86195.1"/>
    </source>
</evidence>
<evidence type="ECO:0000313" key="3">
    <source>
        <dbReference type="Proteomes" id="UP000199597"/>
    </source>
</evidence>
<reference evidence="3" key="1">
    <citation type="submission" date="2016-10" db="EMBL/GenBank/DDBJ databases">
        <authorList>
            <person name="Varghese N."/>
            <person name="Submissions S."/>
        </authorList>
    </citation>
    <scope>NUCLEOTIDE SEQUENCE [LARGE SCALE GENOMIC DNA]</scope>
    <source>
        <strain evidence="3">DSM 23676</strain>
    </source>
</reference>
<evidence type="ECO:0000259" key="1">
    <source>
        <dbReference type="Pfam" id="PF12146"/>
    </source>
</evidence>
<keyword evidence="3" id="KW-1185">Reference proteome</keyword>
<dbReference type="STRING" id="1136497.SAMN04489752_2707"/>
<proteinExistence type="predicted"/>
<protein>
    <submittedName>
        <fullName evidence="2">Lysophospholipase, alpha-beta hydrolase superfamily</fullName>
    </submittedName>
</protein>
<organism evidence="2 3">
    <name type="scientific">Brevibacterium siliguriense</name>
    <dbReference type="NCBI Taxonomy" id="1136497"/>
    <lineage>
        <taxon>Bacteria</taxon>
        <taxon>Bacillati</taxon>
        <taxon>Actinomycetota</taxon>
        <taxon>Actinomycetes</taxon>
        <taxon>Micrococcales</taxon>
        <taxon>Brevibacteriaceae</taxon>
        <taxon>Brevibacterium</taxon>
    </lineage>
</organism>
<dbReference type="InterPro" id="IPR022742">
    <property type="entry name" value="Hydrolase_4"/>
</dbReference>
<dbReference type="Proteomes" id="UP000199597">
    <property type="component" value="Chromosome I"/>
</dbReference>
<accession>A0A1H1VNC3</accession>
<dbReference type="SUPFAM" id="SSF53474">
    <property type="entry name" value="alpha/beta-Hydrolases"/>
    <property type="match status" value="1"/>
</dbReference>
<keyword evidence="2" id="KW-0378">Hydrolase</keyword>
<dbReference type="Pfam" id="PF12146">
    <property type="entry name" value="Hydrolase_4"/>
    <property type="match status" value="1"/>
</dbReference>
<sequence>MALHEITFPSSNDRDTIQGWLYTPSAEPAAIVHIIHGLGEHSRRYLHLISTLVDAGFAVVADDHAGHGRTAMESGIWADAGDEAARVIVDDELTLQAKARSFLPGLPYIVFGHSWGSIIARAMASRPESELTGLGLCGIAAQWQGIEQVIDRRELAEAATGDHRADPAAGHLVDQFFDGFLDRCGPGAGPTAWVALDEAVVADHGRDPFNNFGAPMSARFLQGFVDLYDEANADSWYAAIPSDLPVLILAGDQDPVANYGEGAYHVANRLRETGHVDVRTRIFPGVRHEVHNEPTTRAEAEAEIVEFVAGAINRPRPVQSNEG</sequence>
<gene>
    <name evidence="2" type="ORF">SAMN04489752_2707</name>
</gene>
<dbReference type="OrthoDB" id="9806902at2"/>
<name>A0A1H1VNC3_9MICO</name>
<dbReference type="Gene3D" id="3.40.50.1820">
    <property type="entry name" value="alpha/beta hydrolase"/>
    <property type="match status" value="1"/>
</dbReference>
<dbReference type="AlphaFoldDB" id="A0A1H1VNC3"/>
<dbReference type="PANTHER" id="PTHR11614">
    <property type="entry name" value="PHOSPHOLIPASE-RELATED"/>
    <property type="match status" value="1"/>
</dbReference>
<dbReference type="EMBL" id="LT629766">
    <property type="protein sequence ID" value="SDS86195.1"/>
    <property type="molecule type" value="Genomic_DNA"/>
</dbReference>
<dbReference type="InterPro" id="IPR029058">
    <property type="entry name" value="AB_hydrolase_fold"/>
</dbReference>